<name>A0ABW8CHR5_9ACTN</name>
<evidence type="ECO:0000256" key="9">
    <source>
        <dbReference type="HAMAP-Rule" id="MF_01815"/>
    </source>
</evidence>
<keyword evidence="5 9" id="KW-0276">Fatty acid metabolism</keyword>
<dbReference type="RefSeq" id="WP_399657114.1">
    <property type="nucleotide sequence ID" value="NZ_JBITYG010000015.1"/>
</dbReference>
<feature type="domain" description="Beta-ketoacyl-[acyl-carrier-protein] synthase III N-terminal" evidence="11">
    <location>
        <begin position="109"/>
        <end position="188"/>
    </location>
</feature>
<dbReference type="Pfam" id="PF08541">
    <property type="entry name" value="ACP_syn_III_C"/>
    <property type="match status" value="1"/>
</dbReference>
<reference evidence="12 13" key="1">
    <citation type="submission" date="2024-10" db="EMBL/GenBank/DDBJ databases">
        <title>The Natural Products Discovery Center: Release of the First 8490 Sequenced Strains for Exploring Actinobacteria Biosynthetic Diversity.</title>
        <authorList>
            <person name="Kalkreuter E."/>
            <person name="Kautsar S.A."/>
            <person name="Yang D."/>
            <person name="Bader C.D."/>
            <person name="Teijaro C.N."/>
            <person name="Fluegel L."/>
            <person name="Davis C.M."/>
            <person name="Simpson J.R."/>
            <person name="Lauterbach L."/>
            <person name="Steele A.D."/>
            <person name="Gui C."/>
            <person name="Meng S."/>
            <person name="Li G."/>
            <person name="Viehrig K."/>
            <person name="Ye F."/>
            <person name="Su P."/>
            <person name="Kiefer A.F."/>
            <person name="Nichols A."/>
            <person name="Cepeda A.J."/>
            <person name="Yan W."/>
            <person name="Fan B."/>
            <person name="Jiang Y."/>
            <person name="Adhikari A."/>
            <person name="Zheng C.-J."/>
            <person name="Schuster L."/>
            <person name="Cowan T.M."/>
            <person name="Smanski M.J."/>
            <person name="Chevrette M.G."/>
            <person name="De Carvalho L.P.S."/>
            <person name="Shen B."/>
        </authorList>
    </citation>
    <scope>NUCLEOTIDE SEQUENCE [LARGE SCALE GENOMIC DNA]</scope>
    <source>
        <strain evidence="12 13">NPDC053399</strain>
    </source>
</reference>
<dbReference type="Gene3D" id="3.40.47.10">
    <property type="match status" value="1"/>
</dbReference>
<dbReference type="HAMAP" id="MF_01815">
    <property type="entry name" value="FabH"/>
    <property type="match status" value="1"/>
</dbReference>
<keyword evidence="4 9" id="KW-0808">Transferase</keyword>
<dbReference type="InterPro" id="IPR016039">
    <property type="entry name" value="Thiolase-like"/>
</dbReference>
<accession>A0ABW8CHR5</accession>
<keyword evidence="7 9" id="KW-0275">Fatty acid biosynthesis</keyword>
<comment type="caution">
    <text evidence="12">The sequence shown here is derived from an EMBL/GenBank/DDBJ whole genome shotgun (WGS) entry which is preliminary data.</text>
</comment>
<dbReference type="CDD" id="cd00830">
    <property type="entry name" value="KAS_III"/>
    <property type="match status" value="1"/>
</dbReference>
<comment type="subunit">
    <text evidence="9">Homodimer.</text>
</comment>
<evidence type="ECO:0000259" key="11">
    <source>
        <dbReference type="Pfam" id="PF08545"/>
    </source>
</evidence>
<dbReference type="PANTHER" id="PTHR34069:SF2">
    <property type="entry name" value="BETA-KETOACYL-[ACYL-CARRIER-PROTEIN] SYNTHASE III"/>
    <property type="match status" value="1"/>
</dbReference>
<evidence type="ECO:0000256" key="7">
    <source>
        <dbReference type="ARBA" id="ARBA00023160"/>
    </source>
</evidence>
<dbReference type="Proteomes" id="UP001614394">
    <property type="component" value="Unassembled WGS sequence"/>
</dbReference>
<evidence type="ECO:0000256" key="1">
    <source>
        <dbReference type="ARBA" id="ARBA00008642"/>
    </source>
</evidence>
<evidence type="ECO:0000313" key="13">
    <source>
        <dbReference type="Proteomes" id="UP001614394"/>
    </source>
</evidence>
<evidence type="ECO:0000256" key="5">
    <source>
        <dbReference type="ARBA" id="ARBA00022832"/>
    </source>
</evidence>
<dbReference type="SUPFAM" id="SSF53901">
    <property type="entry name" value="Thiolase-like"/>
    <property type="match status" value="1"/>
</dbReference>
<dbReference type="InterPro" id="IPR013751">
    <property type="entry name" value="ACP_syn_III_N"/>
</dbReference>
<dbReference type="Pfam" id="PF08545">
    <property type="entry name" value="ACP_syn_III"/>
    <property type="match status" value="1"/>
</dbReference>
<proteinExistence type="inferred from homology"/>
<comment type="pathway">
    <text evidence="9">Lipid metabolism; fatty acid biosynthesis.</text>
</comment>
<comment type="catalytic activity">
    <reaction evidence="9">
        <text>malonyl-[ACP] + acetyl-CoA + H(+) = 3-oxobutanoyl-[ACP] + CO2 + CoA</text>
        <dbReference type="Rhea" id="RHEA:12080"/>
        <dbReference type="Rhea" id="RHEA-COMP:9623"/>
        <dbReference type="Rhea" id="RHEA-COMP:9625"/>
        <dbReference type="ChEBI" id="CHEBI:15378"/>
        <dbReference type="ChEBI" id="CHEBI:16526"/>
        <dbReference type="ChEBI" id="CHEBI:57287"/>
        <dbReference type="ChEBI" id="CHEBI:57288"/>
        <dbReference type="ChEBI" id="CHEBI:78449"/>
        <dbReference type="ChEBI" id="CHEBI:78450"/>
        <dbReference type="EC" id="2.3.1.180"/>
    </reaction>
</comment>
<evidence type="ECO:0000256" key="6">
    <source>
        <dbReference type="ARBA" id="ARBA00023098"/>
    </source>
</evidence>
<feature type="region of interest" description="ACP-binding" evidence="9">
    <location>
        <begin position="244"/>
        <end position="248"/>
    </location>
</feature>
<dbReference type="EMBL" id="JBITYG010000015">
    <property type="protein sequence ID" value="MFI9105995.1"/>
    <property type="molecule type" value="Genomic_DNA"/>
</dbReference>
<dbReference type="EC" id="2.3.1.180" evidence="9"/>
<comment type="function">
    <text evidence="9">Catalyzes the condensation reaction of fatty acid synthesis by the addition to an acyl acceptor of two carbons from malonyl-ACP. Catalyzes the first condensation reaction which initiates fatty acid synthesis and may therefore play a role in governing the total rate of fatty acid production. Possesses both acetoacetyl-ACP synthase and acetyl transacylase activities. Its substrate specificity determines the biosynthesis of branched-chain and/or straight-chain of fatty acids.</text>
</comment>
<dbReference type="InterPro" id="IPR004655">
    <property type="entry name" value="FabH"/>
</dbReference>
<keyword evidence="2 9" id="KW-0963">Cytoplasm</keyword>
<sequence length="317" mass="32706">MWEAPGSRIAAMGHYQPGEVLTNDDLAGLVDTSDEWIRQRTGIETRHIAREESVTDLAAAAGGKALAAAGLDPAEIGLVIVATSSAIDRCPTVAAQTAGRLGVPAAVAYDLNNACTGFVTALATADHSLRAGAARHALVIGAEKMSDLTDWTDRTTCVLLGDGAGAAVVSAQEGGEAGIGPVVWGSDPARGDAVRLQDDWQPRFRQNGQTVFRWATTELAPVAVEACRRAGLTPADLGGIVTHQANLRIIDSLVRQLDAPQAVVARDVTVSGNTSAASIPLALSKLVEDRTIPRGAPVLLLGFGGGLSWAAQVVACP</sequence>
<keyword evidence="9" id="KW-0511">Multifunctional enzyme</keyword>
<keyword evidence="3 9" id="KW-0444">Lipid biosynthesis</keyword>
<gene>
    <name evidence="9" type="primary">fabH</name>
    <name evidence="12" type="ORF">ACIGXA_36375</name>
</gene>
<evidence type="ECO:0000313" key="12">
    <source>
        <dbReference type="EMBL" id="MFI9105995.1"/>
    </source>
</evidence>
<keyword evidence="13" id="KW-1185">Reference proteome</keyword>
<comment type="similarity">
    <text evidence="1 9">Belongs to the thiolase-like superfamily. FabH family.</text>
</comment>
<dbReference type="NCBIfam" id="TIGR00747">
    <property type="entry name" value="fabH"/>
    <property type="match status" value="1"/>
</dbReference>
<dbReference type="InterPro" id="IPR013747">
    <property type="entry name" value="ACP_syn_III_C"/>
</dbReference>
<dbReference type="GO" id="GO:0033818">
    <property type="term" value="F:beta-ketoacyl-acyl-carrier-protein synthase III activity"/>
    <property type="evidence" value="ECO:0007669"/>
    <property type="project" value="UniProtKB-EC"/>
</dbReference>
<feature type="active site" evidence="9">
    <location>
        <position position="115"/>
    </location>
</feature>
<feature type="domain" description="Beta-ketoacyl-[acyl-carrier-protein] synthase III C-terminal" evidence="10">
    <location>
        <begin position="227"/>
        <end position="314"/>
    </location>
</feature>
<feature type="active site" evidence="9">
    <location>
        <position position="273"/>
    </location>
</feature>
<feature type="active site" evidence="9">
    <location>
        <position position="243"/>
    </location>
</feature>
<evidence type="ECO:0000256" key="2">
    <source>
        <dbReference type="ARBA" id="ARBA00022490"/>
    </source>
</evidence>
<evidence type="ECO:0000256" key="8">
    <source>
        <dbReference type="ARBA" id="ARBA00023315"/>
    </source>
</evidence>
<evidence type="ECO:0000259" key="10">
    <source>
        <dbReference type="Pfam" id="PF08541"/>
    </source>
</evidence>
<comment type="domain">
    <text evidence="9">The last Arg residue of the ACP-binding site is essential for the weak association between ACP/AcpP and FabH.</text>
</comment>
<protein>
    <recommendedName>
        <fullName evidence="9">Beta-ketoacyl-[acyl-carrier-protein] synthase III</fullName>
        <shortName evidence="9">Beta-ketoacyl-ACP synthase III</shortName>
        <shortName evidence="9">KAS III</shortName>
        <ecNumber evidence="9">2.3.1.180</ecNumber>
    </recommendedName>
    <alternativeName>
        <fullName evidence="9">3-oxoacyl-[acyl-carrier-protein] synthase 3</fullName>
    </alternativeName>
    <alternativeName>
        <fullName evidence="9">3-oxoacyl-[acyl-carrier-protein] synthase III</fullName>
    </alternativeName>
</protein>
<dbReference type="PANTHER" id="PTHR34069">
    <property type="entry name" value="3-OXOACYL-[ACYL-CARRIER-PROTEIN] SYNTHASE 3"/>
    <property type="match status" value="1"/>
</dbReference>
<keyword evidence="8 9" id="KW-0012">Acyltransferase</keyword>
<organism evidence="12 13">
    <name type="scientific">Streptomyces fildesensis</name>
    <dbReference type="NCBI Taxonomy" id="375757"/>
    <lineage>
        <taxon>Bacteria</taxon>
        <taxon>Bacillati</taxon>
        <taxon>Actinomycetota</taxon>
        <taxon>Actinomycetes</taxon>
        <taxon>Kitasatosporales</taxon>
        <taxon>Streptomycetaceae</taxon>
        <taxon>Streptomyces</taxon>
    </lineage>
</organism>
<dbReference type="NCBIfam" id="NF006829">
    <property type="entry name" value="PRK09352.1"/>
    <property type="match status" value="1"/>
</dbReference>
<evidence type="ECO:0000256" key="3">
    <source>
        <dbReference type="ARBA" id="ARBA00022516"/>
    </source>
</evidence>
<evidence type="ECO:0000256" key="4">
    <source>
        <dbReference type="ARBA" id="ARBA00022679"/>
    </source>
</evidence>
<comment type="subcellular location">
    <subcellularLocation>
        <location evidence="9">Cytoplasm</location>
    </subcellularLocation>
</comment>
<keyword evidence="6 9" id="KW-0443">Lipid metabolism</keyword>